<gene>
    <name evidence="7" type="ORF">Gorai_002471</name>
</gene>
<dbReference type="GO" id="GO:0003712">
    <property type="term" value="F:transcription coregulator activity"/>
    <property type="evidence" value="ECO:0007669"/>
    <property type="project" value="TreeGrafter"/>
</dbReference>
<dbReference type="GO" id="GO:0031490">
    <property type="term" value="F:chromatin DNA binding"/>
    <property type="evidence" value="ECO:0007669"/>
    <property type="project" value="TreeGrafter"/>
</dbReference>
<feature type="domain" description="JmjC" evidence="6">
    <location>
        <begin position="437"/>
        <end position="660"/>
    </location>
</feature>
<evidence type="ECO:0000256" key="3">
    <source>
        <dbReference type="ARBA" id="ARBA00022723"/>
    </source>
</evidence>
<dbReference type="InterPro" id="IPR003347">
    <property type="entry name" value="JmjC_dom"/>
</dbReference>
<comment type="caution">
    <text evidence="7">The sequence shown here is derived from an EMBL/GenBank/DDBJ whole genome shotgun (WGS) entry which is preliminary data.</text>
</comment>
<keyword evidence="4" id="KW-0539">Nucleus</keyword>
<dbReference type="PROSITE" id="PS51184">
    <property type="entry name" value="JMJC"/>
    <property type="match status" value="1"/>
</dbReference>
<dbReference type="GO" id="GO:0006357">
    <property type="term" value="P:regulation of transcription by RNA polymerase II"/>
    <property type="evidence" value="ECO:0007669"/>
    <property type="project" value="TreeGrafter"/>
</dbReference>
<comment type="similarity">
    <text evidence="2">Belongs to the JARID1 histone demethylase family.</text>
</comment>
<dbReference type="AlphaFoldDB" id="A0A7J8QL93"/>
<proteinExistence type="inferred from homology"/>
<dbReference type="SMART" id="SM00558">
    <property type="entry name" value="JmjC"/>
    <property type="match status" value="1"/>
</dbReference>
<dbReference type="GO" id="GO:0046872">
    <property type="term" value="F:metal ion binding"/>
    <property type="evidence" value="ECO:0007669"/>
    <property type="project" value="UniProtKB-KW"/>
</dbReference>
<evidence type="ECO:0000256" key="5">
    <source>
        <dbReference type="SAM" id="MobiDB-lite"/>
    </source>
</evidence>
<feature type="compositionally biased region" description="Basic and acidic residues" evidence="5">
    <location>
        <begin position="119"/>
        <end position="144"/>
    </location>
</feature>
<feature type="compositionally biased region" description="Acidic residues" evidence="5">
    <location>
        <begin position="90"/>
        <end position="118"/>
    </location>
</feature>
<evidence type="ECO:0000256" key="1">
    <source>
        <dbReference type="ARBA" id="ARBA00004123"/>
    </source>
</evidence>
<evidence type="ECO:0000313" key="8">
    <source>
        <dbReference type="Proteomes" id="UP000593578"/>
    </source>
</evidence>
<reference evidence="7 8" key="1">
    <citation type="journal article" date="2019" name="Genome Biol. Evol.">
        <title>Insights into the evolution of the New World diploid cottons (Gossypium, subgenus Houzingenia) based on genome sequencing.</title>
        <authorList>
            <person name="Grover C.E."/>
            <person name="Arick M.A. 2nd"/>
            <person name="Thrash A."/>
            <person name="Conover J.L."/>
            <person name="Sanders W.S."/>
            <person name="Peterson D.G."/>
            <person name="Frelichowski J.E."/>
            <person name="Scheffler J.A."/>
            <person name="Scheffler B.E."/>
            <person name="Wendel J.F."/>
        </authorList>
    </citation>
    <scope>NUCLEOTIDE SEQUENCE [LARGE SCALE GENOMIC DNA]</scope>
    <source>
        <strain evidence="7">8</strain>
        <tissue evidence="7">Leaf</tissue>
    </source>
</reference>
<accession>A0A7J8QL93</accession>
<evidence type="ECO:0000313" key="7">
    <source>
        <dbReference type="EMBL" id="MBA0602285.1"/>
    </source>
</evidence>
<dbReference type="EMBL" id="JABEZZ010000013">
    <property type="protein sequence ID" value="MBA0602285.1"/>
    <property type="molecule type" value="Genomic_DNA"/>
</dbReference>
<sequence>MKGLKPTRAAGNRECDLQNNELEGAITWKRPRSMRHHDNSRILRAKPNSTRMQAKPKNLYGFGVKKLRFKRPKTGRAVFSPNKFKKKIFEEEEAATMEDSVDMETDGSEENEGEDTETEKDNPGHSLKRKDDTKSKKREEPVTTYSRKREMLWYPGMSQDAIANACPVCRDNCNCIACLRKDGSTMKLARNLHLKFTDDEQVQHSKYLLQCLLPHIEQLSQEQIKEKVIEAKIQDMRSSLRSGRKCLLFLQCKSVFLLLVAFDVGCSRQKYSRSRQFLLIITVYFEERMPLDSSSGIDSTKHSCIAARWKANENEKAEAIAKDLSRETVLKSPKQQCLCYTSIDEIEFANNKPRKAASREDSTDNYLYCPKAKDVQNGNLKHFQRHWTKGEPVIVTNVLENTPGLSWEPFVFWRVLRRIKSTKCLQRTFQFFKFGFESALSEMQEYTLSHCGLNLDTKLSEILPKPEMGPELHIAYGVAQELVRGDSVTKLHCDMSDVVNVLVHAAEVNLKGEQLASIMKLKERHHVQDLKEIFGMKKKVDRVQPAGYSTQNGTSSARVSKLEDSAVEDVQGGGFFLREDVPKLRDYLNKHFREFRHINCSPVPRVVDPIHDQSFSLTLDHKSKLKAEYGIEPWTFVQKLGEVVLIPAGCPYQVRNIKIS</sequence>
<comment type="subcellular location">
    <subcellularLocation>
        <location evidence="1">Nucleus</location>
    </subcellularLocation>
</comment>
<evidence type="ECO:0000259" key="6">
    <source>
        <dbReference type="PROSITE" id="PS51184"/>
    </source>
</evidence>
<name>A0A7J8QL93_GOSRA</name>
<evidence type="ECO:0000256" key="2">
    <source>
        <dbReference type="ARBA" id="ARBA00006801"/>
    </source>
</evidence>
<keyword evidence="3" id="KW-0479">Metal-binding</keyword>
<protein>
    <recommendedName>
        <fullName evidence="6">JmjC domain-containing protein</fullName>
    </recommendedName>
</protein>
<dbReference type="SUPFAM" id="SSF51197">
    <property type="entry name" value="Clavaminate synthase-like"/>
    <property type="match status" value="1"/>
</dbReference>
<dbReference type="InterPro" id="IPR045109">
    <property type="entry name" value="LSDs-like"/>
</dbReference>
<organism evidence="7 8">
    <name type="scientific">Gossypium raimondii</name>
    <name type="common">Peruvian cotton</name>
    <name type="synonym">Gossypium klotzschianum subsp. raimondii</name>
    <dbReference type="NCBI Taxonomy" id="29730"/>
    <lineage>
        <taxon>Eukaryota</taxon>
        <taxon>Viridiplantae</taxon>
        <taxon>Streptophyta</taxon>
        <taxon>Embryophyta</taxon>
        <taxon>Tracheophyta</taxon>
        <taxon>Spermatophyta</taxon>
        <taxon>Magnoliopsida</taxon>
        <taxon>eudicotyledons</taxon>
        <taxon>Gunneridae</taxon>
        <taxon>Pentapetalae</taxon>
        <taxon>rosids</taxon>
        <taxon>malvids</taxon>
        <taxon>Malvales</taxon>
        <taxon>Malvaceae</taxon>
        <taxon>Malvoideae</taxon>
        <taxon>Gossypium</taxon>
    </lineage>
</organism>
<evidence type="ECO:0000256" key="4">
    <source>
        <dbReference type="ARBA" id="ARBA00023242"/>
    </source>
</evidence>
<feature type="region of interest" description="Disordered" evidence="5">
    <location>
        <begin position="90"/>
        <end position="144"/>
    </location>
</feature>
<dbReference type="PANTHER" id="PTHR12549">
    <property type="entry name" value="JMJC DOMAIN-CONTAINING HISTONE DEMETHYLATION PROTEIN"/>
    <property type="match status" value="1"/>
</dbReference>
<dbReference type="GO" id="GO:0000785">
    <property type="term" value="C:chromatin"/>
    <property type="evidence" value="ECO:0007669"/>
    <property type="project" value="TreeGrafter"/>
</dbReference>
<dbReference type="Gene3D" id="2.60.120.650">
    <property type="entry name" value="Cupin"/>
    <property type="match status" value="2"/>
</dbReference>
<dbReference type="GO" id="GO:0000118">
    <property type="term" value="C:histone deacetylase complex"/>
    <property type="evidence" value="ECO:0007669"/>
    <property type="project" value="TreeGrafter"/>
</dbReference>
<dbReference type="Pfam" id="PF02373">
    <property type="entry name" value="JmjC"/>
    <property type="match status" value="1"/>
</dbReference>
<dbReference type="GO" id="GO:0032454">
    <property type="term" value="F:histone H3K9 demethylase activity"/>
    <property type="evidence" value="ECO:0007669"/>
    <property type="project" value="InterPro"/>
</dbReference>
<dbReference type="PANTHER" id="PTHR12549:SF11">
    <property type="entry name" value="LYSINE-SPECIFIC DEMETHYLASE JMJ25"/>
    <property type="match status" value="1"/>
</dbReference>
<dbReference type="Proteomes" id="UP000593578">
    <property type="component" value="Unassembled WGS sequence"/>
</dbReference>